<dbReference type="PROSITE" id="PS51468">
    <property type="entry name" value="VIT"/>
    <property type="match status" value="1"/>
</dbReference>
<dbReference type="PANTHER" id="PTHR45737">
    <property type="entry name" value="VON WILLEBRAND FACTOR A DOMAIN-CONTAINING PROTEIN 5A"/>
    <property type="match status" value="1"/>
</dbReference>
<feature type="domain" description="T-SNARE coiled-coil homology" evidence="1">
    <location>
        <begin position="705"/>
        <end position="757"/>
    </location>
</feature>
<name>A0AAD7AAT5_9AGAR</name>
<dbReference type="Proteomes" id="UP001218218">
    <property type="component" value="Unassembled WGS sequence"/>
</dbReference>
<dbReference type="SMART" id="SM00609">
    <property type="entry name" value="VIT"/>
    <property type="match status" value="1"/>
</dbReference>
<dbReference type="InterPro" id="IPR013694">
    <property type="entry name" value="VIT"/>
</dbReference>
<reference evidence="4" key="1">
    <citation type="submission" date="2023-03" db="EMBL/GenBank/DDBJ databases">
        <title>Massive genome expansion in bonnet fungi (Mycena s.s.) driven by repeated elements and novel gene families across ecological guilds.</title>
        <authorList>
            <consortium name="Lawrence Berkeley National Laboratory"/>
            <person name="Harder C.B."/>
            <person name="Miyauchi S."/>
            <person name="Viragh M."/>
            <person name="Kuo A."/>
            <person name="Thoen E."/>
            <person name="Andreopoulos B."/>
            <person name="Lu D."/>
            <person name="Skrede I."/>
            <person name="Drula E."/>
            <person name="Henrissat B."/>
            <person name="Morin E."/>
            <person name="Kohler A."/>
            <person name="Barry K."/>
            <person name="LaButti K."/>
            <person name="Morin E."/>
            <person name="Salamov A."/>
            <person name="Lipzen A."/>
            <person name="Mereny Z."/>
            <person name="Hegedus B."/>
            <person name="Baldrian P."/>
            <person name="Stursova M."/>
            <person name="Weitz H."/>
            <person name="Taylor A."/>
            <person name="Grigoriev I.V."/>
            <person name="Nagy L.G."/>
            <person name="Martin F."/>
            <person name="Kauserud H."/>
        </authorList>
    </citation>
    <scope>NUCLEOTIDE SEQUENCE</scope>
    <source>
        <strain evidence="4">CBHHK002</strain>
    </source>
</reference>
<comment type="caution">
    <text evidence="4">The sequence shown here is derived from an EMBL/GenBank/DDBJ whole genome shotgun (WGS) entry which is preliminary data.</text>
</comment>
<evidence type="ECO:0000313" key="4">
    <source>
        <dbReference type="EMBL" id="KAJ7353626.1"/>
    </source>
</evidence>
<evidence type="ECO:0000259" key="1">
    <source>
        <dbReference type="PROSITE" id="PS50192"/>
    </source>
</evidence>
<dbReference type="EMBL" id="JARIHO010000011">
    <property type="protein sequence ID" value="KAJ7353626.1"/>
    <property type="molecule type" value="Genomic_DNA"/>
</dbReference>
<dbReference type="SUPFAM" id="SSF53300">
    <property type="entry name" value="vWA-like"/>
    <property type="match status" value="1"/>
</dbReference>
<dbReference type="InterPro" id="IPR002035">
    <property type="entry name" value="VWF_A"/>
</dbReference>
<dbReference type="InterPro" id="IPR000727">
    <property type="entry name" value="T_SNARE_dom"/>
</dbReference>
<dbReference type="InterPro" id="IPR036465">
    <property type="entry name" value="vWFA_dom_sf"/>
</dbReference>
<dbReference type="PROSITE" id="PS50234">
    <property type="entry name" value="VWFA"/>
    <property type="match status" value="1"/>
</dbReference>
<organism evidence="4 5">
    <name type="scientific">Mycena albidolilacea</name>
    <dbReference type="NCBI Taxonomy" id="1033008"/>
    <lineage>
        <taxon>Eukaryota</taxon>
        <taxon>Fungi</taxon>
        <taxon>Dikarya</taxon>
        <taxon>Basidiomycota</taxon>
        <taxon>Agaricomycotina</taxon>
        <taxon>Agaricomycetes</taxon>
        <taxon>Agaricomycetidae</taxon>
        <taxon>Agaricales</taxon>
        <taxon>Marasmiineae</taxon>
        <taxon>Mycenaceae</taxon>
        <taxon>Mycena</taxon>
    </lineage>
</organism>
<evidence type="ECO:0000259" key="2">
    <source>
        <dbReference type="PROSITE" id="PS50234"/>
    </source>
</evidence>
<feature type="domain" description="VWFA" evidence="2">
    <location>
        <begin position="275"/>
        <end position="462"/>
    </location>
</feature>
<sequence>MSWGLCYSSQDHTIALPLLHVKAVANLKELAAQVKITQTYFNDTDEALEAVYSFPIPARAAVCSFVMIKQDETRVLGHVREKEEAKQIYNSAIAQGMLAALMEQRTPDVFKLAVGNIQAQEKVHIELIYVTELAEDEENDSIRFHLPLHVGARYGETPDAQAQRLLQTSGAFLEILVDVEAVAPIAKIGSPSHTVSTELGPDPALPNAKELPFSNYARISLSSESALDKDFVLTVKSAGLDAPRCIAELHPTLPTTALTLTLVPRFKLPDVSRQEFVFLVDRSGSMNGARISAAKKALVVMLRSLPAQGSLFQIASFGTGCTSLWEDGSRPYNQATLDDATRHVDGMNADYGGTEIRKALQKCFETRKIDRPTSVFVLTDGQASDLDGVFKAVKGAVANAPAQAYLRVFVLGIGNSASTAMCEGIARVGNGTCMMVGEQETSFTGKIARMLKAARTPLITNIAVDWDVPAVEVPTAVDEDEEFVMVHDEEAPDSKGKRKEMSVFDETLDPLQTENQPAPPPPEVVLSPPAQVQQSPFKIRTLSPGNRLNVYAILQGKTVPQTVALTGLAEDGSELKLSVPVTLSHLPNVLDSPPAIHALAARKIIQDIEDGQHAITTSVPGDADLLARTVKASIVRLAKTYSISSSQTSFVAVDESGTQHASPPVSSIPERPQMKGFARAMKRTPFLASRKMAQPRARFFAVPDSSTDSDGGASIEEINAAAASLRSISAQAGSELSSQNQKLDLLLDKLSASSSQMISTASLASDSVGAPKADEKLNNFFMTSRSRAGPSRTADPLPMDPLETLARLQSFDGCFAPGVLSTVQLNVPADEARAALGVSEEVFATIIAMAFLSTKLGPDVERESWEAIYDKARAYVEMALKSVASTVGVDELQAQAVSYLAD</sequence>
<dbReference type="AlphaFoldDB" id="A0AAD7AAT5"/>
<keyword evidence="5" id="KW-1185">Reference proteome</keyword>
<dbReference type="Pfam" id="PF13768">
    <property type="entry name" value="VWA_3"/>
    <property type="match status" value="1"/>
</dbReference>
<dbReference type="PROSITE" id="PS50192">
    <property type="entry name" value="T_SNARE"/>
    <property type="match status" value="1"/>
</dbReference>
<feature type="domain" description="VIT" evidence="3">
    <location>
        <begin position="2"/>
        <end position="131"/>
    </location>
</feature>
<gene>
    <name evidence="4" type="ORF">DFH08DRAFT_692353</name>
</gene>
<dbReference type="SMART" id="SM00327">
    <property type="entry name" value="VWA"/>
    <property type="match status" value="1"/>
</dbReference>
<dbReference type="Pfam" id="PF08487">
    <property type="entry name" value="VIT"/>
    <property type="match status" value="1"/>
</dbReference>
<protein>
    <submittedName>
        <fullName evidence="4">von Willebrand factor type A domain-containing protein</fullName>
    </submittedName>
</protein>
<dbReference type="PANTHER" id="PTHR45737:SF6">
    <property type="entry name" value="VON WILLEBRAND FACTOR A DOMAIN-CONTAINING PROTEIN 5A"/>
    <property type="match status" value="1"/>
</dbReference>
<evidence type="ECO:0000259" key="3">
    <source>
        <dbReference type="PROSITE" id="PS51468"/>
    </source>
</evidence>
<accession>A0AAD7AAT5</accession>
<dbReference type="Gene3D" id="3.40.50.410">
    <property type="entry name" value="von Willebrand factor, type A domain"/>
    <property type="match status" value="1"/>
</dbReference>
<proteinExistence type="predicted"/>
<evidence type="ECO:0000313" key="5">
    <source>
        <dbReference type="Proteomes" id="UP001218218"/>
    </source>
</evidence>